<dbReference type="EMBL" id="JAQQKX010000014">
    <property type="protein sequence ID" value="MDC7684633.1"/>
    <property type="molecule type" value="Genomic_DNA"/>
</dbReference>
<name>A0ABT5HX76_9CAUL</name>
<dbReference type="Proteomes" id="UP001214854">
    <property type="component" value="Unassembled WGS sequence"/>
</dbReference>
<keyword evidence="4" id="KW-1185">Reference proteome</keyword>
<gene>
    <name evidence="3" type="ORF">PQU92_15210</name>
</gene>
<dbReference type="Pfam" id="PF10670">
    <property type="entry name" value="DUF4198"/>
    <property type="match status" value="1"/>
</dbReference>
<protein>
    <submittedName>
        <fullName evidence="3">DUF4198 domain-containing protein</fullName>
    </submittedName>
</protein>
<feature type="compositionally biased region" description="Gly residues" evidence="1">
    <location>
        <begin position="280"/>
        <end position="299"/>
    </location>
</feature>
<evidence type="ECO:0000256" key="1">
    <source>
        <dbReference type="SAM" id="MobiDB-lite"/>
    </source>
</evidence>
<evidence type="ECO:0000313" key="4">
    <source>
        <dbReference type="Proteomes" id="UP001214854"/>
    </source>
</evidence>
<dbReference type="InterPro" id="IPR019613">
    <property type="entry name" value="DUF4198"/>
</dbReference>
<comment type="caution">
    <text evidence="3">The sequence shown here is derived from an EMBL/GenBank/DDBJ whole genome shotgun (WGS) entry which is preliminary data.</text>
</comment>
<feature type="chain" id="PRO_5045368498" evidence="2">
    <location>
        <begin position="26"/>
        <end position="319"/>
    </location>
</feature>
<dbReference type="RefSeq" id="WP_272749105.1">
    <property type="nucleotide sequence ID" value="NZ_JAQQKX010000014.1"/>
</dbReference>
<evidence type="ECO:0000256" key="2">
    <source>
        <dbReference type="SAM" id="SignalP"/>
    </source>
</evidence>
<keyword evidence="2" id="KW-0732">Signal</keyword>
<accession>A0ABT5HX76</accession>
<organism evidence="3 4">
    <name type="scientific">Asticcacaulis aquaticus</name>
    <dbReference type="NCBI Taxonomy" id="2984212"/>
    <lineage>
        <taxon>Bacteria</taxon>
        <taxon>Pseudomonadati</taxon>
        <taxon>Pseudomonadota</taxon>
        <taxon>Alphaproteobacteria</taxon>
        <taxon>Caulobacterales</taxon>
        <taxon>Caulobacteraceae</taxon>
        <taxon>Asticcacaulis</taxon>
    </lineage>
</organism>
<proteinExistence type="predicted"/>
<evidence type="ECO:0000313" key="3">
    <source>
        <dbReference type="EMBL" id="MDC7684633.1"/>
    </source>
</evidence>
<feature type="region of interest" description="Disordered" evidence="1">
    <location>
        <begin position="248"/>
        <end position="306"/>
    </location>
</feature>
<sequence>MSVMKRLLATTAVLGLMAAAPAAMAHSQWLLPSSTQVEASTNAERPTYITVDAASSSGVFVADHNAMRLTNIVISGPDGSLIQPENPSTGKLRSTFDVKLATPGTYRIASVNASVIATYKVGEETKVFRGTEETLKTDVPANAAELKISRNFGRVETFVTAGKPSEIKPVSQGLELFPLQPTSDFVVGEKAKFRVLLDGKPVPNLKVKVTPGGVRFRGELADQTVTSDAEGNIAIDWKISGTYYINTSYPPRPESDDDDHGPAAGGQGGQRPQGAPQGQGAQGQGAQGQGRQGGMGGGIPRDMAPLRSSYALTVEVLPY</sequence>
<feature type="signal peptide" evidence="2">
    <location>
        <begin position="1"/>
        <end position="25"/>
    </location>
</feature>
<reference evidence="3 4" key="1">
    <citation type="submission" date="2023-01" db="EMBL/GenBank/DDBJ databases">
        <title>Novel species of the genus Asticcacaulis isolated from rivers.</title>
        <authorList>
            <person name="Lu H."/>
        </authorList>
    </citation>
    <scope>NUCLEOTIDE SEQUENCE [LARGE SCALE GENOMIC DNA]</scope>
    <source>
        <strain evidence="3 4">BYS171W</strain>
    </source>
</reference>